<sequence length="479" mass="52757">MSDAPLAVVGGRLGHISVLTATIVLTCLGLLLASGLQVLDPMVRHDDFAALLAEPSWYYTKTLYEGRWLNYLWHFRGVVTPSWLSYLAYQFFWAVFAACLANLALSNKAELWHRVALALLVTLVPSALLISLWFNTLMPGMGLVALYAWISTRVTESTARRLLVVFVPLTLLTYTTYPLFLLALCLSRADTQRSLRDLGSLMTVFIASFALGMLVIYTLNSFEHGIFGVPMAPWRNATPAHDLASVLENAKQIGTFLYESGRVLGFGYFPMTLAHLALMATAVVVCGRRDPLRVGYILCGISAGLGLIFLQTVKSGISLPVRVIGFAWAMYAVLLVLLVLQLCEKGGLRERLSRNVLIFFVMAYAAGTFQQSLIYGAWQKETRAMAASIGSGHEPVYVTGTYKSLLNADRSGIQNPRGLRLRLAYLTGRSVITCEVHPEQCGDLPPEMLADRPPGEAEVHRLDGKIVVRLSKQVVSARH</sequence>
<dbReference type="AlphaFoldDB" id="A0A3T0MZC1"/>
<feature type="transmembrane region" description="Helical" evidence="1">
    <location>
        <begin position="198"/>
        <end position="219"/>
    </location>
</feature>
<dbReference type="Proteomes" id="UP000283063">
    <property type="component" value="Chromosome"/>
</dbReference>
<dbReference type="KEGG" id="sedi:EBB79_03755"/>
<feature type="transmembrane region" description="Helical" evidence="1">
    <location>
        <begin position="117"/>
        <end position="150"/>
    </location>
</feature>
<keyword evidence="1" id="KW-0812">Transmembrane</keyword>
<feature type="transmembrane region" description="Helical" evidence="1">
    <location>
        <begin position="12"/>
        <end position="33"/>
    </location>
</feature>
<dbReference type="RefSeq" id="WP_127747640.1">
    <property type="nucleotide sequence ID" value="NZ_CP033219.1"/>
</dbReference>
<evidence type="ECO:0000313" key="3">
    <source>
        <dbReference type="Proteomes" id="UP000283063"/>
    </source>
</evidence>
<feature type="transmembrane region" description="Helical" evidence="1">
    <location>
        <begin position="162"/>
        <end position="186"/>
    </location>
</feature>
<feature type="transmembrane region" description="Helical" evidence="1">
    <location>
        <begin position="355"/>
        <end position="378"/>
    </location>
</feature>
<proteinExistence type="predicted"/>
<keyword evidence="3" id="KW-1185">Reference proteome</keyword>
<feature type="transmembrane region" description="Helical" evidence="1">
    <location>
        <begin position="294"/>
        <end position="313"/>
    </location>
</feature>
<keyword evidence="1" id="KW-0472">Membrane</keyword>
<keyword evidence="1" id="KW-1133">Transmembrane helix</keyword>
<feature type="transmembrane region" description="Helical" evidence="1">
    <location>
        <begin position="266"/>
        <end position="287"/>
    </location>
</feature>
<dbReference type="OrthoDB" id="7664031at2"/>
<dbReference type="EMBL" id="CP033219">
    <property type="protein sequence ID" value="AZV77092.1"/>
    <property type="molecule type" value="Genomic_DNA"/>
</dbReference>
<name>A0A3T0MZC1_9RHOB</name>
<evidence type="ECO:0008006" key="4">
    <source>
        <dbReference type="Google" id="ProtNLM"/>
    </source>
</evidence>
<gene>
    <name evidence="2" type="ORF">EBB79_03755</name>
</gene>
<accession>A0A3T0MZC1</accession>
<feature type="transmembrane region" description="Helical" evidence="1">
    <location>
        <begin position="83"/>
        <end position="105"/>
    </location>
</feature>
<feature type="transmembrane region" description="Helical" evidence="1">
    <location>
        <begin position="319"/>
        <end position="343"/>
    </location>
</feature>
<evidence type="ECO:0000256" key="1">
    <source>
        <dbReference type="SAM" id="Phobius"/>
    </source>
</evidence>
<protein>
    <recommendedName>
        <fullName evidence="4">Glycosyltransferase RgtA/B/C/D-like domain-containing protein</fullName>
    </recommendedName>
</protein>
<organism evidence="2 3">
    <name type="scientific">Parasedimentitalea marina</name>
    <dbReference type="NCBI Taxonomy" id="2483033"/>
    <lineage>
        <taxon>Bacteria</taxon>
        <taxon>Pseudomonadati</taxon>
        <taxon>Pseudomonadota</taxon>
        <taxon>Alphaproteobacteria</taxon>
        <taxon>Rhodobacterales</taxon>
        <taxon>Paracoccaceae</taxon>
        <taxon>Parasedimentitalea</taxon>
    </lineage>
</organism>
<reference evidence="2 3" key="1">
    <citation type="submission" date="2018-10" db="EMBL/GenBank/DDBJ databases">
        <title>Parasedimentitalea marina sp. nov., a psychrophilic bacterium isolated from deep seawater of the New Britain Trench.</title>
        <authorList>
            <person name="Cao J."/>
        </authorList>
    </citation>
    <scope>NUCLEOTIDE SEQUENCE [LARGE SCALE GENOMIC DNA]</scope>
    <source>
        <strain evidence="2 3">W43</strain>
    </source>
</reference>
<evidence type="ECO:0000313" key="2">
    <source>
        <dbReference type="EMBL" id="AZV77092.1"/>
    </source>
</evidence>